<dbReference type="AlphaFoldDB" id="A0A814BTY2"/>
<keyword evidence="2 3" id="KW-0802">TPR repeat</keyword>
<name>A0A814BTY2_9BILA</name>
<organism evidence="4 6">
    <name type="scientific">Didymodactylos carnosus</name>
    <dbReference type="NCBI Taxonomy" id="1234261"/>
    <lineage>
        <taxon>Eukaryota</taxon>
        <taxon>Metazoa</taxon>
        <taxon>Spiralia</taxon>
        <taxon>Gnathifera</taxon>
        <taxon>Rotifera</taxon>
        <taxon>Eurotatoria</taxon>
        <taxon>Bdelloidea</taxon>
        <taxon>Philodinida</taxon>
        <taxon>Philodinidae</taxon>
        <taxon>Didymodactylos</taxon>
    </lineage>
</organism>
<dbReference type="OrthoDB" id="10212024at2759"/>
<dbReference type="EMBL" id="CAJOBC010002001">
    <property type="protein sequence ID" value="CAF3710117.1"/>
    <property type="molecule type" value="Genomic_DNA"/>
</dbReference>
<reference evidence="4" key="1">
    <citation type="submission" date="2021-02" db="EMBL/GenBank/DDBJ databases">
        <authorList>
            <person name="Nowell W R."/>
        </authorList>
    </citation>
    <scope>NUCLEOTIDE SEQUENCE</scope>
</reference>
<keyword evidence="1" id="KW-0677">Repeat</keyword>
<evidence type="ECO:0000256" key="3">
    <source>
        <dbReference type="PROSITE-ProRule" id="PRU00339"/>
    </source>
</evidence>
<comment type="caution">
    <text evidence="4">The sequence shown here is derived from an EMBL/GenBank/DDBJ whole genome shotgun (WGS) entry which is preliminary data.</text>
</comment>
<keyword evidence="6" id="KW-1185">Reference proteome</keyword>
<evidence type="ECO:0008006" key="7">
    <source>
        <dbReference type="Google" id="ProtNLM"/>
    </source>
</evidence>
<dbReference type="EMBL" id="CAJNOQ010002001">
    <property type="protein sequence ID" value="CAF0932356.1"/>
    <property type="molecule type" value="Genomic_DNA"/>
</dbReference>
<feature type="repeat" description="TPR" evidence="3">
    <location>
        <begin position="139"/>
        <end position="172"/>
    </location>
</feature>
<evidence type="ECO:0000256" key="2">
    <source>
        <dbReference type="ARBA" id="ARBA00022803"/>
    </source>
</evidence>
<sequence>MEMNLFTEEESNELQMIHDLMQNKVGESLTYLTFGNFLSQIGENGLGLKYYQLLLNEIPLDHSSISVIKNNIGVIYSINGQYSAAAKSYDSAFENLKIDHQKILCSDPLTHSEKRQQGQCSSFRMESLATTDDEKFDLSAIYGNIARVYCSERKYDDSLTYYQKALEIAVHALPKDYKSVQLYYEMLVTMMNKKEIETDREDRKELQTTPD</sequence>
<accession>A0A814BTY2</accession>
<dbReference type="InterPro" id="IPR019734">
    <property type="entry name" value="TPR_rpt"/>
</dbReference>
<evidence type="ECO:0000256" key="1">
    <source>
        <dbReference type="ARBA" id="ARBA00022737"/>
    </source>
</evidence>
<dbReference type="Pfam" id="PF13374">
    <property type="entry name" value="TPR_10"/>
    <property type="match status" value="1"/>
</dbReference>
<evidence type="ECO:0000313" key="5">
    <source>
        <dbReference type="EMBL" id="CAF3710117.1"/>
    </source>
</evidence>
<dbReference type="Proteomes" id="UP000681722">
    <property type="component" value="Unassembled WGS sequence"/>
</dbReference>
<gene>
    <name evidence="4" type="ORF">GPM918_LOCUS10253</name>
    <name evidence="5" type="ORF">SRO942_LOCUS10254</name>
</gene>
<evidence type="ECO:0000313" key="4">
    <source>
        <dbReference type="EMBL" id="CAF0932356.1"/>
    </source>
</evidence>
<dbReference type="PANTHER" id="PTHR45641:SF1">
    <property type="entry name" value="AAA+ ATPASE DOMAIN-CONTAINING PROTEIN"/>
    <property type="match status" value="1"/>
</dbReference>
<dbReference type="SMART" id="SM00028">
    <property type="entry name" value="TPR"/>
    <property type="match status" value="2"/>
</dbReference>
<evidence type="ECO:0000313" key="6">
    <source>
        <dbReference type="Proteomes" id="UP000663829"/>
    </source>
</evidence>
<dbReference type="InterPro" id="IPR011990">
    <property type="entry name" value="TPR-like_helical_dom_sf"/>
</dbReference>
<dbReference type="Gene3D" id="1.25.40.10">
    <property type="entry name" value="Tetratricopeptide repeat domain"/>
    <property type="match status" value="2"/>
</dbReference>
<dbReference type="SUPFAM" id="SSF48452">
    <property type="entry name" value="TPR-like"/>
    <property type="match status" value="1"/>
</dbReference>
<proteinExistence type="predicted"/>
<dbReference type="PANTHER" id="PTHR45641">
    <property type="entry name" value="TETRATRICOPEPTIDE REPEAT PROTEIN (AFU_ORTHOLOGUE AFUA_6G03870)"/>
    <property type="match status" value="1"/>
</dbReference>
<dbReference type="Proteomes" id="UP000663829">
    <property type="component" value="Unassembled WGS sequence"/>
</dbReference>
<protein>
    <recommendedName>
        <fullName evidence="7">Tetratricopeptide repeat protein</fullName>
    </recommendedName>
</protein>
<dbReference type="PROSITE" id="PS50005">
    <property type="entry name" value="TPR"/>
    <property type="match status" value="1"/>
</dbReference>